<protein>
    <submittedName>
        <fullName evidence="15">Receptor</fullName>
    </submittedName>
</protein>
<dbReference type="CDD" id="cd01347">
    <property type="entry name" value="ligand_gated_channel"/>
    <property type="match status" value="1"/>
</dbReference>
<evidence type="ECO:0000256" key="11">
    <source>
        <dbReference type="PROSITE-ProRule" id="PRU01360"/>
    </source>
</evidence>
<dbReference type="PANTHER" id="PTHR30069:SF29">
    <property type="entry name" value="HEMOGLOBIN AND HEMOGLOBIN-HAPTOGLOBIN-BINDING PROTEIN 1-RELATED"/>
    <property type="match status" value="1"/>
</dbReference>
<keyword evidence="5 11" id="KW-0812">Transmembrane</keyword>
<dbReference type="InterPro" id="IPR000531">
    <property type="entry name" value="Beta-barrel_TonB"/>
</dbReference>
<dbReference type="InterPro" id="IPR012910">
    <property type="entry name" value="Plug_dom"/>
</dbReference>
<evidence type="ECO:0000259" key="13">
    <source>
        <dbReference type="Pfam" id="PF00593"/>
    </source>
</evidence>
<dbReference type="Gene3D" id="2.40.170.20">
    <property type="entry name" value="TonB-dependent receptor, beta-barrel domain"/>
    <property type="match status" value="1"/>
</dbReference>
<dbReference type="Pfam" id="PF00593">
    <property type="entry name" value="TonB_dep_Rec_b-barrel"/>
    <property type="match status" value="1"/>
</dbReference>
<keyword evidence="3 11" id="KW-0813">Transport</keyword>
<gene>
    <name evidence="15" type="ORF">GCM10007878_14400</name>
</gene>
<dbReference type="Gene3D" id="2.170.130.10">
    <property type="entry name" value="TonB-dependent receptor, plug domain"/>
    <property type="match status" value="1"/>
</dbReference>
<evidence type="ECO:0000256" key="9">
    <source>
        <dbReference type="ARBA" id="ARBA00023170"/>
    </source>
</evidence>
<accession>A0ABQ5ZYA9</accession>
<reference evidence="16" key="1">
    <citation type="journal article" date="2019" name="Int. J. Syst. Evol. Microbiol.">
        <title>The Global Catalogue of Microorganisms (GCM) 10K type strain sequencing project: providing services to taxonomists for standard genome sequencing and annotation.</title>
        <authorList>
            <consortium name="The Broad Institute Genomics Platform"/>
            <consortium name="The Broad Institute Genome Sequencing Center for Infectious Disease"/>
            <person name="Wu L."/>
            <person name="Ma J."/>
        </authorList>
    </citation>
    <scope>NUCLEOTIDE SEQUENCE [LARGE SCALE GENOMIC DNA]</scope>
    <source>
        <strain evidence="16">NBRC 100033</strain>
    </source>
</reference>
<evidence type="ECO:0000256" key="1">
    <source>
        <dbReference type="ARBA" id="ARBA00004571"/>
    </source>
</evidence>
<feature type="domain" description="TonB-dependent receptor-like beta-barrel" evidence="13">
    <location>
        <begin position="252"/>
        <end position="638"/>
    </location>
</feature>
<evidence type="ECO:0000256" key="12">
    <source>
        <dbReference type="RuleBase" id="RU003357"/>
    </source>
</evidence>
<proteinExistence type="inferred from homology"/>
<evidence type="ECO:0000256" key="7">
    <source>
        <dbReference type="ARBA" id="ARBA00023077"/>
    </source>
</evidence>
<dbReference type="PROSITE" id="PS52016">
    <property type="entry name" value="TONB_DEPENDENT_REC_3"/>
    <property type="match status" value="1"/>
</dbReference>
<comment type="similarity">
    <text evidence="2">Belongs to the TonB-dependent receptor family. Hemoglobin/haptoglobin binding protein subfamily.</text>
</comment>
<evidence type="ECO:0000313" key="15">
    <source>
        <dbReference type="EMBL" id="GLR64002.1"/>
    </source>
</evidence>
<evidence type="ECO:0000256" key="5">
    <source>
        <dbReference type="ARBA" id="ARBA00022692"/>
    </source>
</evidence>
<organism evidence="15 16">
    <name type="scientific">Marinospirillum insulare</name>
    <dbReference type="NCBI Taxonomy" id="217169"/>
    <lineage>
        <taxon>Bacteria</taxon>
        <taxon>Pseudomonadati</taxon>
        <taxon>Pseudomonadota</taxon>
        <taxon>Gammaproteobacteria</taxon>
        <taxon>Oceanospirillales</taxon>
        <taxon>Oceanospirillaceae</taxon>
        <taxon>Marinospirillum</taxon>
    </lineage>
</organism>
<evidence type="ECO:0000313" key="16">
    <source>
        <dbReference type="Proteomes" id="UP001156682"/>
    </source>
</evidence>
<dbReference type="InterPro" id="IPR036942">
    <property type="entry name" value="Beta-barrel_TonB_sf"/>
</dbReference>
<keyword evidence="16" id="KW-1185">Reference proteome</keyword>
<evidence type="ECO:0000256" key="4">
    <source>
        <dbReference type="ARBA" id="ARBA00022452"/>
    </source>
</evidence>
<dbReference type="InterPro" id="IPR039426">
    <property type="entry name" value="TonB-dep_rcpt-like"/>
</dbReference>
<keyword evidence="6" id="KW-0732">Signal</keyword>
<feature type="domain" description="TonB-dependent receptor plug" evidence="14">
    <location>
        <begin position="17"/>
        <end position="117"/>
    </location>
</feature>
<comment type="caution">
    <text evidence="15">The sequence shown here is derived from an EMBL/GenBank/DDBJ whole genome shotgun (WGS) entry which is preliminary data.</text>
</comment>
<sequence>MDTLVVTSATRTQRSAETSPFATSLITEKEIMALGAITLRDILMHSSSVFANPGLGDISIRGVGGNGTLLLVDGRRLGGESGMGFEMNRIPASAIERIEIVKGPMGVLYGSDAIGGVINIITKKPQAGFEGMLATSTGSNTSGDAARYQLEGDVRGREGKLGYSGWFSLIKQEEYSENETAMLLVGSPSGSTKPSGHPNNQVSSNLNDSYSVNVSYREPSKLLNIGGTIEYQATDSLVLALDTSYLLEKRDGSFIASMHPSNYGASGFPVRNVPIENNWTNDRLDLAARAKWEVNEQLLVNWRSYRSYYEKEEDITSLIWQDMGYSSQADSSSVSGTGKVTVINHELLTTFKPLATHRFLAGAEYRSEERSAPFFNPQNIQESVKHNFSAIFAQHEWDATNQWTLIYGLRYDQASDAENAASGTLASNYRFNETWRVRASYARGYQTPGLPQIFLNRETPQGRVIGAAVVDNGLGKEAFDLDPETSDNFELGISGQGSNIHANLAIFHNRISDRIDRVSEGDYTTYRNASEAQINGLEVDVTWQIQPALKLLTTFTYLDTENKDTGTSLTFTPDLQASLGVKWQTTQNLSLYLDNKYIAEQFIDDKNQADDFYMTNIRATYLPAQWMNTEFYVNIENLLDEKIDTLLGSDPGVRFNLGARYYF</sequence>
<comment type="subcellular location">
    <subcellularLocation>
        <location evidence="1 11">Cell outer membrane</location>
        <topology evidence="1 11">Multi-pass membrane protein</topology>
    </subcellularLocation>
</comment>
<evidence type="ECO:0000256" key="2">
    <source>
        <dbReference type="ARBA" id="ARBA00008143"/>
    </source>
</evidence>
<dbReference type="Proteomes" id="UP001156682">
    <property type="component" value="Unassembled WGS sequence"/>
</dbReference>
<dbReference type="Pfam" id="PF07715">
    <property type="entry name" value="Plug"/>
    <property type="match status" value="1"/>
</dbReference>
<evidence type="ECO:0000256" key="6">
    <source>
        <dbReference type="ARBA" id="ARBA00022729"/>
    </source>
</evidence>
<name>A0ABQ5ZYA9_9GAMM</name>
<keyword evidence="4 11" id="KW-1134">Transmembrane beta strand</keyword>
<keyword evidence="10 11" id="KW-0998">Cell outer membrane</keyword>
<keyword evidence="7 12" id="KW-0798">TonB box</keyword>
<dbReference type="PANTHER" id="PTHR30069">
    <property type="entry name" value="TONB-DEPENDENT OUTER MEMBRANE RECEPTOR"/>
    <property type="match status" value="1"/>
</dbReference>
<evidence type="ECO:0000256" key="10">
    <source>
        <dbReference type="ARBA" id="ARBA00023237"/>
    </source>
</evidence>
<evidence type="ECO:0000259" key="14">
    <source>
        <dbReference type="Pfam" id="PF07715"/>
    </source>
</evidence>
<keyword evidence="9 15" id="KW-0675">Receptor</keyword>
<evidence type="ECO:0000256" key="3">
    <source>
        <dbReference type="ARBA" id="ARBA00022448"/>
    </source>
</evidence>
<dbReference type="RefSeq" id="WP_160169824.1">
    <property type="nucleotide sequence ID" value="NZ_BSOR01000026.1"/>
</dbReference>
<evidence type="ECO:0000256" key="8">
    <source>
        <dbReference type="ARBA" id="ARBA00023136"/>
    </source>
</evidence>
<dbReference type="SUPFAM" id="SSF56935">
    <property type="entry name" value="Porins"/>
    <property type="match status" value="1"/>
</dbReference>
<dbReference type="EMBL" id="BSOR01000026">
    <property type="protein sequence ID" value="GLR64002.1"/>
    <property type="molecule type" value="Genomic_DNA"/>
</dbReference>
<dbReference type="InterPro" id="IPR037066">
    <property type="entry name" value="Plug_dom_sf"/>
</dbReference>
<keyword evidence="8 11" id="KW-0472">Membrane</keyword>